<evidence type="ECO:0000313" key="2">
    <source>
        <dbReference type="Proteomes" id="UP000586827"/>
    </source>
</evidence>
<reference evidence="1 2" key="1">
    <citation type="submission" date="2020-05" db="EMBL/GenBank/DDBJ databases">
        <title>MicrobeNet Type strains.</title>
        <authorList>
            <person name="Nicholson A.C."/>
        </authorList>
    </citation>
    <scope>NUCLEOTIDE SEQUENCE [LARGE SCALE GENOMIC DNA]</scope>
    <source>
        <strain evidence="1 2">JCM 3224</strain>
    </source>
</reference>
<dbReference type="RefSeq" id="WP_067517383.1">
    <property type="nucleotide sequence ID" value="NZ_JABELX010000010.1"/>
</dbReference>
<keyword evidence="2" id="KW-1185">Reference proteome</keyword>
<gene>
    <name evidence="1" type="ORF">HLB23_27090</name>
</gene>
<protein>
    <submittedName>
        <fullName evidence="1">Uncharacterized protein</fullName>
    </submittedName>
</protein>
<organism evidence="1 2">
    <name type="scientific">Nocardia uniformis</name>
    <dbReference type="NCBI Taxonomy" id="53432"/>
    <lineage>
        <taxon>Bacteria</taxon>
        <taxon>Bacillati</taxon>
        <taxon>Actinomycetota</taxon>
        <taxon>Actinomycetes</taxon>
        <taxon>Mycobacteriales</taxon>
        <taxon>Nocardiaceae</taxon>
        <taxon>Nocardia</taxon>
    </lineage>
</organism>
<accession>A0A849C6U7</accession>
<sequence>MADKLGRGDEVRRPTGWIVRLVDRQSAKGWAELLSQVPDNLDRAWVAITADPRCRENPARQHPLRLDLGRVEVDGVALDQWQFEVTGGGRIWYAIDDTQQTLWITQAGTAHPRRTDERRR</sequence>
<evidence type="ECO:0000313" key="1">
    <source>
        <dbReference type="EMBL" id="NNH73478.1"/>
    </source>
</evidence>
<dbReference type="Proteomes" id="UP000586827">
    <property type="component" value="Unassembled WGS sequence"/>
</dbReference>
<comment type="caution">
    <text evidence="1">The sequence shown here is derived from an EMBL/GenBank/DDBJ whole genome shotgun (WGS) entry which is preliminary data.</text>
</comment>
<dbReference type="AlphaFoldDB" id="A0A849C6U7"/>
<proteinExistence type="predicted"/>
<name>A0A849C6U7_9NOCA</name>
<dbReference type="EMBL" id="JABELX010000010">
    <property type="protein sequence ID" value="NNH73478.1"/>
    <property type="molecule type" value="Genomic_DNA"/>
</dbReference>